<keyword evidence="3" id="KW-1185">Reference proteome</keyword>
<dbReference type="Proteomes" id="UP000191612">
    <property type="component" value="Unassembled WGS sequence"/>
</dbReference>
<sequence>MRLEIIILAAAVGALASPLTDRQTSITCSSSSQTPKCCQILVPVNILGKTVDIGVGCVNLGSSCKGQLLCCNTENFLIDILNVCTEPSGGSESGGNGGHGGGG</sequence>
<evidence type="ECO:0000313" key="3">
    <source>
        <dbReference type="Proteomes" id="UP000191612"/>
    </source>
</evidence>
<accession>A0A1V6QFD3</accession>
<protein>
    <recommendedName>
        <fullName evidence="4">Hydrophobin</fullName>
    </recommendedName>
</protein>
<dbReference type="AlphaFoldDB" id="A0A1V6QFD3"/>
<keyword evidence="1" id="KW-0732">Signal</keyword>
<feature type="chain" id="PRO_5012754254" description="Hydrophobin" evidence="1">
    <location>
        <begin position="17"/>
        <end position="103"/>
    </location>
</feature>
<evidence type="ECO:0008006" key="4">
    <source>
        <dbReference type="Google" id="ProtNLM"/>
    </source>
</evidence>
<organism evidence="2 3">
    <name type="scientific">Penicillium solitum</name>
    <dbReference type="NCBI Taxonomy" id="60172"/>
    <lineage>
        <taxon>Eukaryota</taxon>
        <taxon>Fungi</taxon>
        <taxon>Dikarya</taxon>
        <taxon>Ascomycota</taxon>
        <taxon>Pezizomycotina</taxon>
        <taxon>Eurotiomycetes</taxon>
        <taxon>Eurotiomycetidae</taxon>
        <taxon>Eurotiales</taxon>
        <taxon>Aspergillaceae</taxon>
        <taxon>Penicillium</taxon>
    </lineage>
</organism>
<evidence type="ECO:0000313" key="2">
    <source>
        <dbReference type="EMBL" id="OQD87928.1"/>
    </source>
</evidence>
<evidence type="ECO:0000256" key="1">
    <source>
        <dbReference type="SAM" id="SignalP"/>
    </source>
</evidence>
<feature type="signal peptide" evidence="1">
    <location>
        <begin position="1"/>
        <end position="16"/>
    </location>
</feature>
<dbReference type="EMBL" id="MDYO01000075">
    <property type="protein sequence ID" value="OQD87928.1"/>
    <property type="molecule type" value="Genomic_DNA"/>
</dbReference>
<gene>
    <name evidence="2" type="ORF">PENSOL_c075G00878</name>
</gene>
<reference evidence="3" key="1">
    <citation type="journal article" date="2017" name="Nat. Microbiol.">
        <title>Global analysis of biosynthetic gene clusters reveals vast potential of secondary metabolite production in Penicillium species.</title>
        <authorList>
            <person name="Nielsen J.C."/>
            <person name="Grijseels S."/>
            <person name="Prigent S."/>
            <person name="Ji B."/>
            <person name="Dainat J."/>
            <person name="Nielsen K.F."/>
            <person name="Frisvad J.C."/>
            <person name="Workman M."/>
            <person name="Nielsen J."/>
        </authorList>
    </citation>
    <scope>NUCLEOTIDE SEQUENCE [LARGE SCALE GENOMIC DNA]</scope>
    <source>
        <strain evidence="3">IBT 29525</strain>
    </source>
</reference>
<name>A0A1V6QFD3_9EURO</name>
<proteinExistence type="predicted"/>
<comment type="caution">
    <text evidence="2">The sequence shown here is derived from an EMBL/GenBank/DDBJ whole genome shotgun (WGS) entry which is preliminary data.</text>
</comment>